<comment type="subcellular location">
    <subcellularLocation>
        <location evidence="1">Nucleus membrane</location>
        <topology evidence="1">Multi-pass membrane protein</topology>
    </subcellularLocation>
    <subcellularLocation>
        <location evidence="2">Nucleus</location>
        <location evidence="2">Nuclear pore complex</location>
    </subcellularLocation>
</comment>
<evidence type="ECO:0000313" key="16">
    <source>
        <dbReference type="Proteomes" id="UP000000689"/>
    </source>
</evidence>
<feature type="compositionally biased region" description="Low complexity" evidence="13">
    <location>
        <begin position="527"/>
        <end position="539"/>
    </location>
</feature>
<dbReference type="GO" id="GO:0015031">
    <property type="term" value="P:protein transport"/>
    <property type="evidence" value="ECO:0007669"/>
    <property type="project" value="UniProtKB-KW"/>
</dbReference>
<feature type="transmembrane region" description="Helical" evidence="14">
    <location>
        <begin position="272"/>
        <end position="296"/>
    </location>
</feature>
<dbReference type="InterPro" id="IPR019049">
    <property type="entry name" value="Nucleoporin_prot_Ndc1/Nup"/>
</dbReference>
<evidence type="ECO:0000256" key="2">
    <source>
        <dbReference type="ARBA" id="ARBA00004567"/>
    </source>
</evidence>
<keyword evidence="4" id="KW-0813">Transport</keyword>
<dbReference type="GO" id="GO:0070762">
    <property type="term" value="C:nuclear pore transmembrane ring"/>
    <property type="evidence" value="ECO:0007669"/>
    <property type="project" value="EnsemblFungi"/>
</dbReference>
<evidence type="ECO:0000256" key="3">
    <source>
        <dbReference type="ARBA" id="ARBA00005760"/>
    </source>
</evidence>
<keyword evidence="8 14" id="KW-1133">Transmembrane helix</keyword>
<evidence type="ECO:0000256" key="13">
    <source>
        <dbReference type="SAM" id="MobiDB-lite"/>
    </source>
</evidence>
<evidence type="ECO:0000256" key="1">
    <source>
        <dbReference type="ARBA" id="ARBA00004232"/>
    </source>
</evidence>
<dbReference type="GO" id="GO:0051028">
    <property type="term" value="P:mRNA transport"/>
    <property type="evidence" value="ECO:0007669"/>
    <property type="project" value="UniProtKB-KW"/>
</dbReference>
<keyword evidence="11 14" id="KW-0472">Membrane</keyword>
<keyword evidence="9" id="KW-0811">Translocation</keyword>
<organism evidence="15 16">
    <name type="scientific">Naumovozyma dairenensis (strain ATCC 10597 / BCRC 20456 / CBS 421 / NBRC 0211 / NRRL Y-12639)</name>
    <name type="common">Saccharomyces dairenensis</name>
    <dbReference type="NCBI Taxonomy" id="1071378"/>
    <lineage>
        <taxon>Eukaryota</taxon>
        <taxon>Fungi</taxon>
        <taxon>Dikarya</taxon>
        <taxon>Ascomycota</taxon>
        <taxon>Saccharomycotina</taxon>
        <taxon>Saccharomycetes</taxon>
        <taxon>Saccharomycetales</taxon>
        <taxon>Saccharomycetaceae</taxon>
        <taxon>Naumovozyma</taxon>
    </lineage>
</organism>
<evidence type="ECO:0000256" key="7">
    <source>
        <dbReference type="ARBA" id="ARBA00022927"/>
    </source>
</evidence>
<dbReference type="Proteomes" id="UP000000689">
    <property type="component" value="Chromosome 3"/>
</dbReference>
<evidence type="ECO:0000256" key="10">
    <source>
        <dbReference type="ARBA" id="ARBA00023132"/>
    </source>
</evidence>
<accession>G0W7I1</accession>
<dbReference type="GO" id="GO:0070631">
    <property type="term" value="P:spindle pole body localization"/>
    <property type="evidence" value="ECO:0007669"/>
    <property type="project" value="TreeGrafter"/>
</dbReference>
<protein>
    <recommendedName>
        <fullName evidence="17">Nucleoporin NDC1</fullName>
    </recommendedName>
</protein>
<dbReference type="GO" id="GO:0106166">
    <property type="term" value="F:spindle pole body-nuclear membrane anchor activity"/>
    <property type="evidence" value="ECO:0007669"/>
    <property type="project" value="TreeGrafter"/>
</dbReference>
<dbReference type="HOGENOM" id="CLU_028040_0_0_1"/>
<reference evidence="15 16" key="1">
    <citation type="journal article" date="2011" name="Proc. Natl. Acad. Sci. U.S.A.">
        <title>Evolutionary erosion of yeast sex chromosomes by mating-type switching accidents.</title>
        <authorList>
            <person name="Gordon J.L."/>
            <person name="Armisen D."/>
            <person name="Proux-Wera E."/>
            <person name="Oheigeartaigh S.S."/>
            <person name="Byrne K.P."/>
            <person name="Wolfe K.H."/>
        </authorList>
    </citation>
    <scope>NUCLEOTIDE SEQUENCE [LARGE SCALE GENOMIC DNA]</scope>
    <source>
        <strain evidence="16">ATCC 10597 / BCRC 20456 / CBS 421 / NBRC 0211 / NRRL Y-12639</strain>
    </source>
</reference>
<keyword evidence="12" id="KW-0539">Nucleus</keyword>
<evidence type="ECO:0000256" key="9">
    <source>
        <dbReference type="ARBA" id="ARBA00023010"/>
    </source>
</evidence>
<dbReference type="RefSeq" id="XP_003668985.1">
    <property type="nucleotide sequence ID" value="XM_003668937.1"/>
</dbReference>
<feature type="region of interest" description="Disordered" evidence="13">
    <location>
        <begin position="511"/>
        <end position="545"/>
    </location>
</feature>
<dbReference type="GeneID" id="11496534"/>
<dbReference type="OrthoDB" id="67850at2759"/>
<keyword evidence="10" id="KW-0906">Nuclear pore complex</keyword>
<evidence type="ECO:0000256" key="6">
    <source>
        <dbReference type="ARBA" id="ARBA00022816"/>
    </source>
</evidence>
<evidence type="ECO:0000256" key="12">
    <source>
        <dbReference type="ARBA" id="ARBA00023242"/>
    </source>
</evidence>
<feature type="transmembrane region" description="Helical" evidence="14">
    <location>
        <begin position="20"/>
        <end position="38"/>
    </location>
</feature>
<dbReference type="GO" id="GO:0005816">
    <property type="term" value="C:spindle pole body"/>
    <property type="evidence" value="ECO:0007669"/>
    <property type="project" value="EnsemblFungi"/>
</dbReference>
<evidence type="ECO:0000256" key="14">
    <source>
        <dbReference type="SAM" id="Phobius"/>
    </source>
</evidence>
<evidence type="ECO:0000256" key="11">
    <source>
        <dbReference type="ARBA" id="ARBA00023136"/>
    </source>
</evidence>
<dbReference type="OMA" id="AHMSIGC"/>
<gene>
    <name evidence="15" type="primary">NDAI0C00810</name>
    <name evidence="15" type="ordered locus">NDAI_0C00810</name>
</gene>
<feature type="transmembrane region" description="Helical" evidence="14">
    <location>
        <begin position="302"/>
        <end position="323"/>
    </location>
</feature>
<keyword evidence="6" id="KW-0509">mRNA transport</keyword>
<evidence type="ECO:0000256" key="8">
    <source>
        <dbReference type="ARBA" id="ARBA00022989"/>
    </source>
</evidence>
<dbReference type="STRING" id="1071378.G0W7I1"/>
<dbReference type="eggNOG" id="ENOG502RZSR">
    <property type="taxonomic scope" value="Eukaryota"/>
</dbReference>
<name>G0W7I1_NAUDC</name>
<dbReference type="Pfam" id="PF09531">
    <property type="entry name" value="Ndc1_Nup"/>
    <property type="match status" value="1"/>
</dbReference>
<dbReference type="PANTHER" id="PTHR13269">
    <property type="entry name" value="NUCLEOPORIN NDC1"/>
    <property type="match status" value="1"/>
</dbReference>
<comment type="similarity">
    <text evidence="3">Belongs to the NDC1 family.</text>
</comment>
<evidence type="ECO:0000313" key="15">
    <source>
        <dbReference type="EMBL" id="CCD23742.1"/>
    </source>
</evidence>
<evidence type="ECO:0000256" key="4">
    <source>
        <dbReference type="ARBA" id="ARBA00022448"/>
    </source>
</evidence>
<dbReference type="PANTHER" id="PTHR13269:SF6">
    <property type="entry name" value="NUCLEOPORIN NDC1"/>
    <property type="match status" value="1"/>
</dbReference>
<sequence length="752" mass="85945">MAKANLHSTLFKLWRSVKLFMFLLTFAIRIIEEFYFPCNSSFMKKTLMISSHSLRRHYKGELLQLLDINLDIQYERTGEVLIIMQRQKPLLSNTRYSYHAIFSDICKTRFSHLVTRLFFVTTLLQTLLITILSSPQSFAWERVLLFFPRFLFIYIVSISIIITRKNYLHVESIGYSNWYTTIFGQLCSTRFVVYQFIYCVGTFAIALALGDCFQISSLSRNSASLHKLYVWLLIPTLYNLQHNIFDQDKISFPFESQIQLPQQYISRSLRHLVIKSLIMTITLPIMVPILSLILPFNIVPRGLILIGFISNLKLAILSFWIFMNFEFINVAFSAHMSIGCLHKGKPISSLSPNSMEILLDGLSSKRAFTKLTAFQELAYRATSSDSSLRLPLYKPNFKDSNLWPLILRECLLVIQNTNESVTGYLRNIEIQSSVNQPKTMLATSNSNLGDKSLFDRQRQEEIIRNEMIFGNAPSPNMLKYESLQNVPMPLPSRMATTSSRHRMPLRDENVLLTPPPAHGSRGRRFQPSSSPSIYQRSPSNVPTHPFNEPILTHSTGLTRFFHFIVNTIKSSLSSFFFPSITPSSSSSSNAEKTIPHLSFFSMFCTSKKNEADKLVPLPICHAESVISLMALLINSLDESPRGPVIASVGDVLRSLQLSINCLGKFTEWEPSPFKDVTAIYSEGEEQEQKIKEEVDVISVLYNLSISAFLEIVLKYDDLLKDVNLDEDVVKLTRWVLEMCNNSTFLAPSNEEL</sequence>
<dbReference type="GO" id="GO:0031965">
    <property type="term" value="C:nuclear membrane"/>
    <property type="evidence" value="ECO:0007669"/>
    <property type="project" value="UniProtKB-SubCell"/>
</dbReference>
<keyword evidence="5 14" id="KW-0812">Transmembrane</keyword>
<dbReference type="GO" id="GO:0006999">
    <property type="term" value="P:nuclear pore organization"/>
    <property type="evidence" value="ECO:0007669"/>
    <property type="project" value="EnsemblFungi"/>
</dbReference>
<proteinExistence type="inferred from homology"/>
<dbReference type="EMBL" id="HE580269">
    <property type="protein sequence ID" value="CCD23742.1"/>
    <property type="molecule type" value="Genomic_DNA"/>
</dbReference>
<dbReference type="AlphaFoldDB" id="G0W7I1"/>
<dbReference type="GO" id="GO:0030474">
    <property type="term" value="P:spindle pole body duplication"/>
    <property type="evidence" value="ECO:0007669"/>
    <property type="project" value="EnsemblFungi"/>
</dbReference>
<evidence type="ECO:0008006" key="17">
    <source>
        <dbReference type="Google" id="ProtNLM"/>
    </source>
</evidence>
<keyword evidence="16" id="KW-1185">Reference proteome</keyword>
<feature type="transmembrane region" description="Helical" evidence="14">
    <location>
        <begin position="113"/>
        <end position="132"/>
    </location>
</feature>
<dbReference type="KEGG" id="ndi:NDAI_0C00810"/>
<keyword evidence="7" id="KW-0653">Protein transport</keyword>
<dbReference type="GO" id="GO:0017056">
    <property type="term" value="F:structural constituent of nuclear pore"/>
    <property type="evidence" value="ECO:0007669"/>
    <property type="project" value="EnsemblFungi"/>
</dbReference>
<feature type="transmembrane region" description="Helical" evidence="14">
    <location>
        <begin position="144"/>
        <end position="162"/>
    </location>
</feature>
<evidence type="ECO:0000256" key="5">
    <source>
        <dbReference type="ARBA" id="ARBA00022692"/>
    </source>
</evidence>